<dbReference type="Pfam" id="PF02954">
    <property type="entry name" value="HTH_8"/>
    <property type="match status" value="1"/>
</dbReference>
<dbReference type="PROSITE" id="PS00688">
    <property type="entry name" value="SIGMA54_INTERACT_3"/>
    <property type="match status" value="1"/>
</dbReference>
<keyword evidence="10" id="KW-1185">Reference proteome</keyword>
<dbReference type="InterPro" id="IPR027417">
    <property type="entry name" value="P-loop_NTPase"/>
</dbReference>
<evidence type="ECO:0000256" key="3">
    <source>
        <dbReference type="ARBA" id="ARBA00023015"/>
    </source>
</evidence>
<dbReference type="Gene3D" id="1.10.10.60">
    <property type="entry name" value="Homeodomain-like"/>
    <property type="match status" value="1"/>
</dbReference>
<dbReference type="InterPro" id="IPR009057">
    <property type="entry name" value="Homeodomain-like_sf"/>
</dbReference>
<evidence type="ECO:0000313" key="9">
    <source>
        <dbReference type="EMBL" id="MDE1461463.1"/>
    </source>
</evidence>
<dbReference type="PANTHER" id="PTHR32071:SF57">
    <property type="entry name" value="C4-DICARBOXYLATE TRANSPORT TRANSCRIPTIONAL REGULATORY PROTEIN DCTD"/>
    <property type="match status" value="1"/>
</dbReference>
<dbReference type="InterPro" id="IPR011006">
    <property type="entry name" value="CheY-like_superfamily"/>
</dbReference>
<proteinExistence type="predicted"/>
<evidence type="ECO:0000259" key="8">
    <source>
        <dbReference type="PROSITE" id="PS50110"/>
    </source>
</evidence>
<dbReference type="SUPFAM" id="SSF52540">
    <property type="entry name" value="P-loop containing nucleoside triphosphate hydrolases"/>
    <property type="match status" value="1"/>
</dbReference>
<dbReference type="PROSITE" id="PS50110">
    <property type="entry name" value="RESPONSE_REGULATORY"/>
    <property type="match status" value="1"/>
</dbReference>
<accession>A0ABT5U538</accession>
<dbReference type="InterPro" id="IPR003593">
    <property type="entry name" value="AAA+_ATPase"/>
</dbReference>
<dbReference type="Gene3D" id="1.10.8.60">
    <property type="match status" value="1"/>
</dbReference>
<dbReference type="SMART" id="SM00382">
    <property type="entry name" value="AAA"/>
    <property type="match status" value="1"/>
</dbReference>
<keyword evidence="4" id="KW-0238">DNA-binding</keyword>
<dbReference type="SMART" id="SM00448">
    <property type="entry name" value="REC"/>
    <property type="match status" value="1"/>
</dbReference>
<feature type="domain" description="Sigma-54 factor interaction" evidence="7">
    <location>
        <begin position="145"/>
        <end position="374"/>
    </location>
</feature>
<dbReference type="InterPro" id="IPR025662">
    <property type="entry name" value="Sigma_54_int_dom_ATP-bd_1"/>
</dbReference>
<dbReference type="RefSeq" id="WP_274687827.1">
    <property type="nucleotide sequence ID" value="NZ_JAPMOU010000005.1"/>
</dbReference>
<organism evidence="9 10">
    <name type="scientific">Spartinivicinus poritis</name>
    <dbReference type="NCBI Taxonomy" id="2994640"/>
    <lineage>
        <taxon>Bacteria</taxon>
        <taxon>Pseudomonadati</taxon>
        <taxon>Pseudomonadota</taxon>
        <taxon>Gammaproteobacteria</taxon>
        <taxon>Oceanospirillales</taxon>
        <taxon>Zooshikellaceae</taxon>
        <taxon>Spartinivicinus</taxon>
    </lineage>
</organism>
<dbReference type="SUPFAM" id="SSF52172">
    <property type="entry name" value="CheY-like"/>
    <property type="match status" value="1"/>
</dbReference>
<gene>
    <name evidence="9" type="ORF">ORQ98_05730</name>
</gene>
<dbReference type="PROSITE" id="PS00676">
    <property type="entry name" value="SIGMA54_INTERACT_2"/>
    <property type="match status" value="1"/>
</dbReference>
<dbReference type="InterPro" id="IPR025944">
    <property type="entry name" value="Sigma_54_int_dom_CS"/>
</dbReference>
<keyword evidence="1" id="KW-0547">Nucleotide-binding</keyword>
<dbReference type="Gene3D" id="3.40.50.300">
    <property type="entry name" value="P-loop containing nucleotide triphosphate hydrolases"/>
    <property type="match status" value="1"/>
</dbReference>
<dbReference type="PRINTS" id="PR01590">
    <property type="entry name" value="HTHFIS"/>
</dbReference>
<dbReference type="Pfam" id="PF00158">
    <property type="entry name" value="Sigma54_activat"/>
    <property type="match status" value="1"/>
</dbReference>
<dbReference type="PANTHER" id="PTHR32071">
    <property type="entry name" value="TRANSCRIPTIONAL REGULATORY PROTEIN"/>
    <property type="match status" value="1"/>
</dbReference>
<name>A0ABT5U538_9GAMM</name>
<keyword evidence="2" id="KW-0067">ATP-binding</keyword>
<dbReference type="SUPFAM" id="SSF46689">
    <property type="entry name" value="Homeodomain-like"/>
    <property type="match status" value="1"/>
</dbReference>
<evidence type="ECO:0000256" key="6">
    <source>
        <dbReference type="PROSITE-ProRule" id="PRU00169"/>
    </source>
</evidence>
<evidence type="ECO:0000256" key="4">
    <source>
        <dbReference type="ARBA" id="ARBA00023125"/>
    </source>
</evidence>
<feature type="domain" description="Response regulatory" evidence="8">
    <location>
        <begin position="8"/>
        <end position="122"/>
    </location>
</feature>
<evidence type="ECO:0000256" key="5">
    <source>
        <dbReference type="ARBA" id="ARBA00023163"/>
    </source>
</evidence>
<dbReference type="Pfam" id="PF25601">
    <property type="entry name" value="AAA_lid_14"/>
    <property type="match status" value="1"/>
</dbReference>
<dbReference type="InterPro" id="IPR025943">
    <property type="entry name" value="Sigma_54_int_dom_ATP-bd_2"/>
</dbReference>
<evidence type="ECO:0000256" key="2">
    <source>
        <dbReference type="ARBA" id="ARBA00022840"/>
    </source>
</evidence>
<dbReference type="PROSITE" id="PS00675">
    <property type="entry name" value="SIGMA54_INTERACT_1"/>
    <property type="match status" value="1"/>
</dbReference>
<dbReference type="PROSITE" id="PS50045">
    <property type="entry name" value="SIGMA54_INTERACT_4"/>
    <property type="match status" value="1"/>
</dbReference>
<keyword evidence="5" id="KW-0804">Transcription</keyword>
<reference evidence="9 10" key="1">
    <citation type="submission" date="2022-11" db="EMBL/GenBank/DDBJ databases">
        <title>Spartinivicinus poritis sp. nov., isolated from scleractinian coral Porites lutea.</title>
        <authorList>
            <person name="Zhang G."/>
            <person name="Cai L."/>
            <person name="Wei Q."/>
        </authorList>
    </citation>
    <scope>NUCLEOTIDE SEQUENCE [LARGE SCALE GENOMIC DNA]</scope>
    <source>
        <strain evidence="9 10">A2-2</strain>
    </source>
</reference>
<evidence type="ECO:0000256" key="1">
    <source>
        <dbReference type="ARBA" id="ARBA00022741"/>
    </source>
</evidence>
<dbReference type="Gene3D" id="3.40.50.2300">
    <property type="match status" value="1"/>
</dbReference>
<dbReference type="InterPro" id="IPR002078">
    <property type="entry name" value="Sigma_54_int"/>
</dbReference>
<dbReference type="Pfam" id="PF00072">
    <property type="entry name" value="Response_reg"/>
    <property type="match status" value="1"/>
</dbReference>
<dbReference type="InterPro" id="IPR001789">
    <property type="entry name" value="Sig_transdc_resp-reg_receiver"/>
</dbReference>
<evidence type="ECO:0000259" key="7">
    <source>
        <dbReference type="PROSITE" id="PS50045"/>
    </source>
</evidence>
<feature type="modified residue" description="4-aspartylphosphate" evidence="6">
    <location>
        <position position="57"/>
    </location>
</feature>
<keyword evidence="3" id="KW-0805">Transcription regulation</keyword>
<protein>
    <submittedName>
        <fullName evidence="9">Sigma-54 dependent transcriptional regulator</fullName>
    </submittedName>
</protein>
<dbReference type="EMBL" id="JAPMOU010000005">
    <property type="protein sequence ID" value="MDE1461463.1"/>
    <property type="molecule type" value="Genomic_DNA"/>
</dbReference>
<keyword evidence="6" id="KW-0597">Phosphoprotein</keyword>
<evidence type="ECO:0000313" key="10">
    <source>
        <dbReference type="Proteomes" id="UP001528823"/>
    </source>
</evidence>
<sequence length="461" mass="50730">MAAAEPGNILIVDDDPDMCQMLCYLMQTHEHKATAVYNGFTALEKINADWPDVMLVDVQMPEMTGIELLKRALQQRPELPVIMITGHAGIADAVAVMRAGAVDYISKPFSHEHVIRVIRCALEQGKQTAVKTGSAIEVETQLHQLMGPSQAIAHLAADVRRVAQTNFTVVLQGETGTGKSLLARTIHEASPRAKNPFVALDCGAIPDSLLESELFGYEKGAFTGATRRKAGQFELAQGGTLFLDEVANMSLSSQMKLLCVLQDKVIFPVGGTSAIPVDVRLLAASNQDLRAIIGNGAFRGDLYYRLNEFAINLPALRERSEDILFLAESFREASNQELKKTVTGFSKGACCQLQAYDWPGNVRQLRTVVRRAVLLAEEIITEQHIQLDSHKDNDISLAIDKTLPYQGLSLKEIVKKHTARVERQVLTEVLAFTNGNKAEAARLLQVDYKTIHTKLKRYGIA</sequence>
<comment type="caution">
    <text evidence="9">The sequence shown here is derived from an EMBL/GenBank/DDBJ whole genome shotgun (WGS) entry which is preliminary data.</text>
</comment>
<dbReference type="InterPro" id="IPR058031">
    <property type="entry name" value="AAA_lid_NorR"/>
</dbReference>
<dbReference type="CDD" id="cd00009">
    <property type="entry name" value="AAA"/>
    <property type="match status" value="1"/>
</dbReference>
<dbReference type="InterPro" id="IPR002197">
    <property type="entry name" value="HTH_Fis"/>
</dbReference>
<dbReference type="Proteomes" id="UP001528823">
    <property type="component" value="Unassembled WGS sequence"/>
</dbReference>